<evidence type="ECO:0008006" key="4">
    <source>
        <dbReference type="Google" id="ProtNLM"/>
    </source>
</evidence>
<organism evidence="3">
    <name type="scientific">Micrurus lemniscatus lemniscatus</name>
    <dbReference type="NCBI Taxonomy" id="129467"/>
    <lineage>
        <taxon>Eukaryota</taxon>
        <taxon>Metazoa</taxon>
        <taxon>Chordata</taxon>
        <taxon>Craniata</taxon>
        <taxon>Vertebrata</taxon>
        <taxon>Euteleostomi</taxon>
        <taxon>Lepidosauria</taxon>
        <taxon>Squamata</taxon>
        <taxon>Bifurcata</taxon>
        <taxon>Unidentata</taxon>
        <taxon>Episquamata</taxon>
        <taxon>Toxicofera</taxon>
        <taxon>Serpentes</taxon>
        <taxon>Colubroidea</taxon>
        <taxon>Elapidae</taxon>
        <taxon>Elapinae</taxon>
        <taxon>Micrurus</taxon>
    </lineage>
</organism>
<evidence type="ECO:0000256" key="2">
    <source>
        <dbReference type="SAM" id="SignalP"/>
    </source>
</evidence>
<name>A0A2D4H1P2_MICLE</name>
<evidence type="ECO:0000313" key="3">
    <source>
        <dbReference type="EMBL" id="LAA65898.1"/>
    </source>
</evidence>
<sequence>MMHLTLPLGSACSSAIVPPYRCPFWFLCLVLLLPPNPGSTWRMETEFWMANAVAVTSFTSFRKEASCDHTQKDTSSEFKKKHAVGSKQPGTGAEFKALKVYCVLILHQNPIYQ</sequence>
<feature type="chain" id="PRO_5013898147" description="Secreted protein" evidence="2">
    <location>
        <begin position="41"/>
        <end position="113"/>
    </location>
</feature>
<feature type="compositionally biased region" description="Basic and acidic residues" evidence="1">
    <location>
        <begin position="69"/>
        <end position="78"/>
    </location>
</feature>
<feature type="region of interest" description="Disordered" evidence="1">
    <location>
        <begin position="69"/>
        <end position="90"/>
    </location>
</feature>
<protein>
    <recommendedName>
        <fullName evidence="4">Secreted protein</fullName>
    </recommendedName>
</protein>
<evidence type="ECO:0000256" key="1">
    <source>
        <dbReference type="SAM" id="MobiDB-lite"/>
    </source>
</evidence>
<accession>A0A2D4H1P2</accession>
<dbReference type="EMBL" id="IACK01000936">
    <property type="protein sequence ID" value="LAA65898.1"/>
    <property type="molecule type" value="Transcribed_RNA"/>
</dbReference>
<reference evidence="3" key="2">
    <citation type="submission" date="2017-11" db="EMBL/GenBank/DDBJ databases">
        <title>Coralsnake Venomics: Analyses of Venom Gland Transcriptomes and Proteomes of Six Brazilian Taxa.</title>
        <authorList>
            <person name="Aird S.D."/>
            <person name="Jorge da Silva N."/>
            <person name="Qiu L."/>
            <person name="Villar-Briones A."/>
            <person name="Aparecida-Saddi V."/>
            <person name="Campos-Telles M.P."/>
            <person name="Grau M."/>
            <person name="Mikheyev A.S."/>
        </authorList>
    </citation>
    <scope>NUCLEOTIDE SEQUENCE</scope>
    <source>
        <tissue evidence="3">Venom_gland</tissue>
    </source>
</reference>
<proteinExistence type="predicted"/>
<feature type="signal peptide" evidence="2">
    <location>
        <begin position="1"/>
        <end position="40"/>
    </location>
</feature>
<keyword evidence="2" id="KW-0732">Signal</keyword>
<dbReference type="AlphaFoldDB" id="A0A2D4H1P2"/>
<reference evidence="3" key="1">
    <citation type="submission" date="2017-07" db="EMBL/GenBank/DDBJ databases">
        <authorList>
            <person name="Mikheyev A."/>
            <person name="Grau M."/>
        </authorList>
    </citation>
    <scope>NUCLEOTIDE SEQUENCE</scope>
    <source>
        <tissue evidence="3">Venom_gland</tissue>
    </source>
</reference>